<gene>
    <name evidence="1" type="ORF">LY89DRAFT_281924</name>
</gene>
<dbReference type="RefSeq" id="XP_018063616.1">
    <property type="nucleotide sequence ID" value="XM_018206462.1"/>
</dbReference>
<dbReference type="KEGG" id="psco:LY89DRAFT_281924"/>
<evidence type="ECO:0000313" key="1">
    <source>
        <dbReference type="EMBL" id="KUJ09261.1"/>
    </source>
</evidence>
<dbReference type="InParanoid" id="A0A132BA53"/>
<dbReference type="AlphaFoldDB" id="A0A132BA53"/>
<evidence type="ECO:0000313" key="2">
    <source>
        <dbReference type="Proteomes" id="UP000070700"/>
    </source>
</evidence>
<accession>A0A132BA53</accession>
<proteinExistence type="predicted"/>
<sequence length="292" mass="33693">MDHFRDHAPKEVRALEVWDKSLNLAEESRRRLWVNTAQGAEVCSVREMASRTRPSTPRTEGDAPYGVLPAAKESSVATPLAVHLYCGFEGRFADTILGEVLSVFARPRLESLHFSSEPNNLKRRPLTRLELYKAQFSSNPWRHLLPSVSPANETLKRVSLDCSLFWSEFAYVLPHLHALERLNCGLTCLRFEPEPCPVPIEWETREQAHKHILDACLNNRVEKTQDKKWIQITKDGIVLPNIEPHEQRVLNEADSMFYQFPWEEKVSIQFHEGLLQRSRERSLINTLSCNDK</sequence>
<dbReference type="GeneID" id="28816188"/>
<dbReference type="OrthoDB" id="3526531at2759"/>
<name>A0A132BA53_MOLSC</name>
<dbReference type="Proteomes" id="UP000070700">
    <property type="component" value="Unassembled WGS sequence"/>
</dbReference>
<keyword evidence="2" id="KW-1185">Reference proteome</keyword>
<organism evidence="1 2">
    <name type="scientific">Mollisia scopiformis</name>
    <name type="common">Conifer needle endophyte fungus</name>
    <name type="synonym">Phialocephala scopiformis</name>
    <dbReference type="NCBI Taxonomy" id="149040"/>
    <lineage>
        <taxon>Eukaryota</taxon>
        <taxon>Fungi</taxon>
        <taxon>Dikarya</taxon>
        <taxon>Ascomycota</taxon>
        <taxon>Pezizomycotina</taxon>
        <taxon>Leotiomycetes</taxon>
        <taxon>Helotiales</taxon>
        <taxon>Mollisiaceae</taxon>
        <taxon>Mollisia</taxon>
    </lineage>
</organism>
<protein>
    <submittedName>
        <fullName evidence="1">Uncharacterized protein</fullName>
    </submittedName>
</protein>
<reference evidence="1 2" key="1">
    <citation type="submission" date="2015-10" db="EMBL/GenBank/DDBJ databases">
        <title>Full genome of DAOMC 229536 Phialocephala scopiformis, a fungal endophyte of spruce producing the potent anti-insectan compound rugulosin.</title>
        <authorList>
            <consortium name="DOE Joint Genome Institute"/>
            <person name="Walker A.K."/>
            <person name="Frasz S.L."/>
            <person name="Seifert K.A."/>
            <person name="Miller J.D."/>
            <person name="Mondo S.J."/>
            <person name="Labutti K."/>
            <person name="Lipzen A."/>
            <person name="Dockter R."/>
            <person name="Kennedy M."/>
            <person name="Grigoriev I.V."/>
            <person name="Spatafora J.W."/>
        </authorList>
    </citation>
    <scope>NUCLEOTIDE SEQUENCE [LARGE SCALE GENOMIC DNA]</scope>
    <source>
        <strain evidence="1 2">CBS 120377</strain>
    </source>
</reference>
<dbReference type="EMBL" id="KQ947432">
    <property type="protein sequence ID" value="KUJ09261.1"/>
    <property type="molecule type" value="Genomic_DNA"/>
</dbReference>